<keyword evidence="3 7" id="KW-0479">Metal-binding</keyword>
<evidence type="ECO:0000256" key="6">
    <source>
        <dbReference type="ARBA" id="ARBA00023033"/>
    </source>
</evidence>
<keyword evidence="5 7" id="KW-0408">Iron</keyword>
<dbReference type="GO" id="GO:0005506">
    <property type="term" value="F:iron ion binding"/>
    <property type="evidence" value="ECO:0007669"/>
    <property type="project" value="InterPro"/>
</dbReference>
<keyword evidence="6 7" id="KW-0503">Monooxygenase</keyword>
<gene>
    <name evidence="8" type="ORF">PIL02S_01793</name>
</gene>
<evidence type="ECO:0000313" key="9">
    <source>
        <dbReference type="Proteomes" id="UP000247459"/>
    </source>
</evidence>
<evidence type="ECO:0000313" key="8">
    <source>
        <dbReference type="EMBL" id="PYY29875.1"/>
    </source>
</evidence>
<keyword evidence="4 7" id="KW-0560">Oxidoreductase</keyword>
<name>A0A2W0CNU9_9BACL</name>
<dbReference type="GO" id="GO:0003834">
    <property type="term" value="F:beta-carotene 15,15'-dioxygenase activity"/>
    <property type="evidence" value="ECO:0007669"/>
    <property type="project" value="UniProtKB-EC"/>
</dbReference>
<dbReference type="EC" id="1.13.11.63" evidence="8"/>
<dbReference type="PROSITE" id="PS00086">
    <property type="entry name" value="CYTOCHROME_P450"/>
    <property type="match status" value="1"/>
</dbReference>
<comment type="similarity">
    <text evidence="1 7">Belongs to the cytochrome P450 family.</text>
</comment>
<dbReference type="PRINTS" id="PR00359">
    <property type="entry name" value="BP450"/>
</dbReference>
<dbReference type="GO" id="GO:0020037">
    <property type="term" value="F:heme binding"/>
    <property type="evidence" value="ECO:0007669"/>
    <property type="project" value="InterPro"/>
</dbReference>
<dbReference type="InterPro" id="IPR017972">
    <property type="entry name" value="Cyt_P450_CS"/>
</dbReference>
<dbReference type="PRINTS" id="PR00385">
    <property type="entry name" value="P450"/>
</dbReference>
<dbReference type="PANTHER" id="PTHR46696:SF1">
    <property type="entry name" value="CYTOCHROME P450 YJIB-RELATED"/>
    <property type="match status" value="1"/>
</dbReference>
<evidence type="ECO:0000256" key="5">
    <source>
        <dbReference type="ARBA" id="ARBA00023004"/>
    </source>
</evidence>
<dbReference type="InterPro" id="IPR036396">
    <property type="entry name" value="Cyt_P450_sf"/>
</dbReference>
<evidence type="ECO:0000256" key="4">
    <source>
        <dbReference type="ARBA" id="ARBA00023002"/>
    </source>
</evidence>
<evidence type="ECO:0000256" key="3">
    <source>
        <dbReference type="ARBA" id="ARBA00022723"/>
    </source>
</evidence>
<dbReference type="FunFam" id="1.10.630.10:FF:000018">
    <property type="entry name" value="Cytochrome P450 monooxygenase"/>
    <property type="match status" value="1"/>
</dbReference>
<accession>A0A2W0CNU9</accession>
<dbReference type="GO" id="GO:0016705">
    <property type="term" value="F:oxidoreductase activity, acting on paired donors, with incorporation or reduction of molecular oxygen"/>
    <property type="evidence" value="ECO:0007669"/>
    <property type="project" value="InterPro"/>
</dbReference>
<protein>
    <submittedName>
        <fullName evidence="8">Cytochrome P450</fullName>
        <ecNumber evidence="8">1.13.11.63</ecNumber>
    </submittedName>
</protein>
<dbReference type="InterPro" id="IPR002397">
    <property type="entry name" value="Cyt_P450_B"/>
</dbReference>
<proteinExistence type="inferred from homology"/>
<dbReference type="GO" id="GO:0004497">
    <property type="term" value="F:monooxygenase activity"/>
    <property type="evidence" value="ECO:0007669"/>
    <property type="project" value="UniProtKB-KW"/>
</dbReference>
<sequence length="410" mass="46927">MFINENQGRSKSKVDFMDHSFIQQPFPVYEKLRAEEPVHRLLLPSGHAAWMVTRYEDAVNILQDGRFVTGVLDNRNDETEESLPPHQAIISRNLISVGPEDHRRLRRLIQKAFTPRMIERLRGRIVEISDELLDKIQAGNTREFDLIEDYAFPLPIIVICEMLGVPLKDQDKFRAWSNTIMESVSNPQMNQESDEVMKAFVNYLQELITQRRNHIQQDLISDLIGIEEEGDKLTEQELYALVFVLIIAGHETTVNLIGNGMLALLEHPQQKQLLMDQPDLIQAAVEEVLRFNGPAEISNVRWAAENVDFQGIQIRQGDMMLVALSSANRDSSRYENPDTFDITRKVNDHIAFGKGIHYCLGAPLARLEGEIAINALLQRLPEIRLNTDAELLEWRPGMIIRGLKAFPVVY</sequence>
<evidence type="ECO:0000256" key="2">
    <source>
        <dbReference type="ARBA" id="ARBA00022617"/>
    </source>
</evidence>
<dbReference type="CDD" id="cd11029">
    <property type="entry name" value="CYP107-like"/>
    <property type="match status" value="1"/>
</dbReference>
<dbReference type="InterPro" id="IPR001128">
    <property type="entry name" value="Cyt_P450"/>
</dbReference>
<dbReference type="RefSeq" id="WP_258377602.1">
    <property type="nucleotide sequence ID" value="NZ_PRLG01000014.1"/>
</dbReference>
<dbReference type="Proteomes" id="UP000247459">
    <property type="component" value="Unassembled WGS sequence"/>
</dbReference>
<dbReference type="AlphaFoldDB" id="A0A2W0CNU9"/>
<evidence type="ECO:0000256" key="7">
    <source>
        <dbReference type="RuleBase" id="RU000461"/>
    </source>
</evidence>
<dbReference type="Gene3D" id="1.10.630.10">
    <property type="entry name" value="Cytochrome P450"/>
    <property type="match status" value="1"/>
</dbReference>
<organism evidence="8 9">
    <name type="scientific">Paenibacillus illinoisensis</name>
    <dbReference type="NCBI Taxonomy" id="59845"/>
    <lineage>
        <taxon>Bacteria</taxon>
        <taxon>Bacillati</taxon>
        <taxon>Bacillota</taxon>
        <taxon>Bacilli</taxon>
        <taxon>Bacillales</taxon>
        <taxon>Paenibacillaceae</taxon>
        <taxon>Paenibacillus</taxon>
    </lineage>
</organism>
<evidence type="ECO:0000256" key="1">
    <source>
        <dbReference type="ARBA" id="ARBA00010617"/>
    </source>
</evidence>
<reference evidence="8 9" key="1">
    <citation type="submission" date="2018-01" db="EMBL/GenBank/DDBJ databases">
        <title>Genome sequence of the PGP bacterium Paenibacillus illinoisensis E3.</title>
        <authorList>
            <person name="Rolli E."/>
            <person name="Marasco R."/>
            <person name="Bessem C."/>
            <person name="Michoud G."/>
            <person name="Gaiarsa S."/>
            <person name="Borin S."/>
            <person name="Daffonchio D."/>
        </authorList>
    </citation>
    <scope>NUCLEOTIDE SEQUENCE [LARGE SCALE GENOMIC DNA]</scope>
    <source>
        <strain evidence="8 9">E3</strain>
    </source>
</reference>
<dbReference type="PANTHER" id="PTHR46696">
    <property type="entry name" value="P450, PUTATIVE (EUROFUNG)-RELATED"/>
    <property type="match status" value="1"/>
</dbReference>
<dbReference type="EMBL" id="PRLG01000014">
    <property type="protein sequence ID" value="PYY29875.1"/>
    <property type="molecule type" value="Genomic_DNA"/>
</dbReference>
<keyword evidence="2 7" id="KW-0349">Heme</keyword>
<dbReference type="SUPFAM" id="SSF48264">
    <property type="entry name" value="Cytochrome P450"/>
    <property type="match status" value="1"/>
</dbReference>
<dbReference type="Pfam" id="PF00067">
    <property type="entry name" value="p450"/>
    <property type="match status" value="1"/>
</dbReference>
<comment type="caution">
    <text evidence="8">The sequence shown here is derived from an EMBL/GenBank/DDBJ whole genome shotgun (WGS) entry which is preliminary data.</text>
</comment>